<organism evidence="6 7">
    <name type="scientific">Stieleria neptunia</name>
    <dbReference type="NCBI Taxonomy" id="2527979"/>
    <lineage>
        <taxon>Bacteria</taxon>
        <taxon>Pseudomonadati</taxon>
        <taxon>Planctomycetota</taxon>
        <taxon>Planctomycetia</taxon>
        <taxon>Pirellulales</taxon>
        <taxon>Pirellulaceae</taxon>
        <taxon>Stieleria</taxon>
    </lineage>
</organism>
<keyword evidence="6" id="KW-0966">Cell projection</keyword>
<dbReference type="PANTHER" id="PTHR30046">
    <property type="entry name" value="FLAGELLAR M-RING PROTEIN"/>
    <property type="match status" value="1"/>
</dbReference>
<protein>
    <submittedName>
        <fullName evidence="6">Flagellar MS-ring protein</fullName>
    </submittedName>
</protein>
<gene>
    <name evidence="6" type="ORF">Enr13x_50650</name>
</gene>
<accession>A0A518HWH1</accession>
<keyword evidence="7" id="KW-1185">Reference proteome</keyword>
<comment type="subcellular location">
    <subcellularLocation>
        <location evidence="1">Membrane</location>
    </subcellularLocation>
</comment>
<dbReference type="Proteomes" id="UP000319004">
    <property type="component" value="Chromosome"/>
</dbReference>
<dbReference type="Gene3D" id="3.30.300.30">
    <property type="match status" value="1"/>
</dbReference>
<evidence type="ECO:0000313" key="6">
    <source>
        <dbReference type="EMBL" id="QDV45191.1"/>
    </source>
</evidence>
<dbReference type="AlphaFoldDB" id="A0A518HWH1"/>
<dbReference type="EMBL" id="CP037423">
    <property type="protein sequence ID" value="QDV45191.1"/>
    <property type="molecule type" value="Genomic_DNA"/>
</dbReference>
<keyword evidence="4" id="KW-1133">Transmembrane helix</keyword>
<name>A0A518HWH1_9BACT</name>
<dbReference type="InterPro" id="IPR045851">
    <property type="entry name" value="AMP-bd_C_sf"/>
</dbReference>
<evidence type="ECO:0000256" key="2">
    <source>
        <dbReference type="ARBA" id="ARBA00023136"/>
    </source>
</evidence>
<keyword evidence="2 4" id="KW-0472">Membrane</keyword>
<dbReference type="PANTHER" id="PTHR30046:SF0">
    <property type="entry name" value="FLAGELLAR M-RING PROTEIN"/>
    <property type="match status" value="1"/>
</dbReference>
<keyword evidence="4" id="KW-0812">Transmembrane</keyword>
<dbReference type="InterPro" id="IPR043427">
    <property type="entry name" value="YscJ/FliF"/>
</dbReference>
<evidence type="ECO:0000259" key="5">
    <source>
        <dbReference type="Pfam" id="PF01514"/>
    </source>
</evidence>
<dbReference type="Pfam" id="PF01514">
    <property type="entry name" value="YscJ_FliF"/>
    <property type="match status" value="1"/>
</dbReference>
<dbReference type="InterPro" id="IPR006182">
    <property type="entry name" value="FliF_N_dom"/>
</dbReference>
<evidence type="ECO:0000256" key="1">
    <source>
        <dbReference type="ARBA" id="ARBA00004370"/>
    </source>
</evidence>
<feature type="transmembrane region" description="Helical" evidence="4">
    <location>
        <begin position="21"/>
        <end position="45"/>
    </location>
</feature>
<reference evidence="6 7" key="1">
    <citation type="submission" date="2019-03" db="EMBL/GenBank/DDBJ databases">
        <title>Deep-cultivation of Planctomycetes and their phenomic and genomic characterization uncovers novel biology.</title>
        <authorList>
            <person name="Wiegand S."/>
            <person name="Jogler M."/>
            <person name="Boedeker C."/>
            <person name="Pinto D."/>
            <person name="Vollmers J."/>
            <person name="Rivas-Marin E."/>
            <person name="Kohn T."/>
            <person name="Peeters S.H."/>
            <person name="Heuer A."/>
            <person name="Rast P."/>
            <person name="Oberbeckmann S."/>
            <person name="Bunk B."/>
            <person name="Jeske O."/>
            <person name="Meyerdierks A."/>
            <person name="Storesund J.E."/>
            <person name="Kallscheuer N."/>
            <person name="Luecker S."/>
            <person name="Lage O.M."/>
            <person name="Pohl T."/>
            <person name="Merkel B.J."/>
            <person name="Hornburger P."/>
            <person name="Mueller R.-W."/>
            <person name="Bruemmer F."/>
            <person name="Labrenz M."/>
            <person name="Spormann A.M."/>
            <person name="Op den Camp H."/>
            <person name="Overmann J."/>
            <person name="Amann R."/>
            <person name="Jetten M.S.M."/>
            <person name="Mascher T."/>
            <person name="Medema M.H."/>
            <person name="Devos D.P."/>
            <person name="Kaster A.-K."/>
            <person name="Ovreas L."/>
            <person name="Rohde M."/>
            <person name="Galperin M.Y."/>
            <person name="Jogler C."/>
        </authorList>
    </citation>
    <scope>NUCLEOTIDE SEQUENCE [LARGE SCALE GENOMIC DNA]</scope>
    <source>
        <strain evidence="6 7">Enr13</strain>
    </source>
</reference>
<keyword evidence="6" id="KW-0282">Flagellum</keyword>
<feature type="domain" description="Flagellar M-ring N-terminal" evidence="5">
    <location>
        <begin position="86"/>
        <end position="223"/>
    </location>
</feature>
<dbReference type="GO" id="GO:0016020">
    <property type="term" value="C:membrane"/>
    <property type="evidence" value="ECO:0007669"/>
    <property type="project" value="UniProtKB-SubCell"/>
</dbReference>
<keyword evidence="6" id="KW-0969">Cilium</keyword>
<proteinExistence type="predicted"/>
<evidence type="ECO:0000313" key="7">
    <source>
        <dbReference type="Proteomes" id="UP000319004"/>
    </source>
</evidence>
<evidence type="ECO:0000256" key="4">
    <source>
        <dbReference type="SAM" id="Phobius"/>
    </source>
</evidence>
<feature type="region of interest" description="Disordered" evidence="3">
    <location>
        <begin position="426"/>
        <end position="451"/>
    </location>
</feature>
<dbReference type="KEGG" id="snep:Enr13x_50650"/>
<evidence type="ECO:0000256" key="3">
    <source>
        <dbReference type="SAM" id="MobiDB-lite"/>
    </source>
</evidence>
<sequence>MLRQRTERFKSHLDTVPPLSGASALSRAVACVIAGLLILGGIYYVTPAGSTESMEPLFGGKVLREMELSQLEFAFSRAGLSDWRREDGRMLIPRETRHEYLAALEQASALPYALQSSVEEALVEAPYFESESARRTRHQYAKARDLGKKIAAFDDILWASVDYDEQSAGGFDERRIRSASVLLVSDSGKPIAPGRISMIQNLVAGAYAGMDADQVTVTDTSARKTYNGSDDPLTRQQRQAEYELEQRLTELLGGYRGLHIAARSVYRESGDGKPIALSKSIQKESTPGEFLIRVSVGVPESQFHAQWVNDHRSQHPESALPLAPTQEQLDGVRVKVMDNIRDAVKPLVATAADTDEQTVRVWSFPDPDKTPKYPSPVDRVGQWAGVVGPFQANPVLAISLGCLLLVASVFALAAMRLRLRNPAMTTSSVAEMPTPEPAPRQTDRSAKTMSNAADTTMRDDLAELVESNPELAAQIVHSWIADAA</sequence>
<feature type="transmembrane region" description="Helical" evidence="4">
    <location>
        <begin position="395"/>
        <end position="415"/>
    </location>
</feature>